<evidence type="ECO:0000313" key="3">
    <source>
        <dbReference type="Proteomes" id="UP000182375"/>
    </source>
</evidence>
<proteinExistence type="predicted"/>
<dbReference type="PANTHER" id="PTHR43162:SF1">
    <property type="entry name" value="PRESTALK A DIFFERENTIATION PROTEIN A"/>
    <property type="match status" value="1"/>
</dbReference>
<dbReference type="Proteomes" id="UP000182375">
    <property type="component" value="Unassembled WGS sequence"/>
</dbReference>
<accession>A0A1H4QWE5</accession>
<reference evidence="2 3" key="1">
    <citation type="submission" date="2016-10" db="EMBL/GenBank/DDBJ databases">
        <authorList>
            <person name="de Groot N.N."/>
        </authorList>
    </citation>
    <scope>NUCLEOTIDE SEQUENCE [LARGE SCALE GENOMIC DNA]</scope>
    <source>
        <strain evidence="2 3">DSM 40306</strain>
    </source>
</reference>
<dbReference type="EMBL" id="FNTD01000004">
    <property type="protein sequence ID" value="SEC23965.1"/>
    <property type="molecule type" value="Genomic_DNA"/>
</dbReference>
<dbReference type="InterPro" id="IPR051604">
    <property type="entry name" value="Ergot_Alk_Oxidoreductase"/>
</dbReference>
<dbReference type="Gene3D" id="3.40.50.720">
    <property type="entry name" value="NAD(P)-binding Rossmann-like Domain"/>
    <property type="match status" value="1"/>
</dbReference>
<feature type="domain" description="NmrA-like" evidence="1">
    <location>
        <begin position="5"/>
        <end position="243"/>
    </location>
</feature>
<dbReference type="Gene3D" id="3.90.25.10">
    <property type="entry name" value="UDP-galactose 4-epimerase, domain 1"/>
    <property type="match status" value="1"/>
</dbReference>
<evidence type="ECO:0000313" key="2">
    <source>
        <dbReference type="EMBL" id="SEC23965.1"/>
    </source>
</evidence>
<dbReference type="InterPro" id="IPR036291">
    <property type="entry name" value="NAD(P)-bd_dom_sf"/>
</dbReference>
<dbReference type="PANTHER" id="PTHR43162">
    <property type="match status" value="1"/>
</dbReference>
<organism evidence="2 3">
    <name type="scientific">Streptomyces misionensis</name>
    <dbReference type="NCBI Taxonomy" id="67331"/>
    <lineage>
        <taxon>Bacteria</taxon>
        <taxon>Bacillati</taxon>
        <taxon>Actinomycetota</taxon>
        <taxon>Actinomycetes</taxon>
        <taxon>Kitasatosporales</taxon>
        <taxon>Streptomycetaceae</taxon>
        <taxon>Streptomyces</taxon>
    </lineage>
</organism>
<name>A0A1H4QWE5_9ACTN</name>
<dbReference type="RefSeq" id="WP_074991613.1">
    <property type="nucleotide sequence ID" value="NZ_FNTD01000004.1"/>
</dbReference>
<dbReference type="STRING" id="67331.SAMN04490357_1522"/>
<protein>
    <submittedName>
        <fullName evidence="2">Uncharacterized conserved protein YbjT, contains NAD(P)-binding and DUF2867 domains</fullName>
    </submittedName>
</protein>
<dbReference type="Pfam" id="PF05368">
    <property type="entry name" value="NmrA"/>
    <property type="match status" value="1"/>
</dbReference>
<sequence>MILITTPGKVGSEAARLLVERGAPVRMLARDPAKASALRQVGVDVVEGDLDAPATIDAAMRDVTGVVLVSPAVVAQELNVIASAARAGVGTVVKITSKASADSPIARQRGQAEIEAGLIASGVGYTLLRNNFYMQNFLMLAPAIAATGAFGSSAGPGLVGFVDTRDVAAVAAEIAASPGPHIGKTYRLTGPELLSYADVAAVLAKLLDRPIVFSERTIEEDKQAMMSVGVPEPIAAMNAHAVSLIAEGDAAWLSEDVPAILGRPARTFARFAADHAAAFS</sequence>
<dbReference type="GeneID" id="95510728"/>
<evidence type="ECO:0000259" key="1">
    <source>
        <dbReference type="Pfam" id="PF05368"/>
    </source>
</evidence>
<dbReference type="InterPro" id="IPR008030">
    <property type="entry name" value="NmrA-like"/>
</dbReference>
<dbReference type="SUPFAM" id="SSF51735">
    <property type="entry name" value="NAD(P)-binding Rossmann-fold domains"/>
    <property type="match status" value="1"/>
</dbReference>
<gene>
    <name evidence="2" type="ORF">SAMN04490357_1522</name>
</gene>
<dbReference type="AlphaFoldDB" id="A0A1H4QWE5"/>